<keyword evidence="8 15" id="KW-0862">Zinc</keyword>
<feature type="active site" description="Schiff-base intermediate with DNA" evidence="15">
    <location>
        <position position="2"/>
    </location>
</feature>
<evidence type="ECO:0000256" key="11">
    <source>
        <dbReference type="ARBA" id="ARBA00023239"/>
    </source>
</evidence>
<evidence type="ECO:0000256" key="1">
    <source>
        <dbReference type="ARBA" id="ARBA00001668"/>
    </source>
</evidence>
<dbReference type="SMART" id="SM00898">
    <property type="entry name" value="Fapy_DNA_glyco"/>
    <property type="match status" value="1"/>
</dbReference>
<keyword evidence="10 15" id="KW-0234">DNA repair</keyword>
<dbReference type="Gene3D" id="3.20.190.10">
    <property type="entry name" value="MutM-like, N-terminal"/>
    <property type="match status" value="1"/>
</dbReference>
<dbReference type="HAMAP" id="MF_00103">
    <property type="entry name" value="Fapy_DNA_glycosyl"/>
    <property type="match status" value="1"/>
</dbReference>
<comment type="subunit">
    <text evidence="3 15">Monomer.</text>
</comment>
<evidence type="ECO:0000256" key="15">
    <source>
        <dbReference type="HAMAP-Rule" id="MF_00103"/>
    </source>
</evidence>
<keyword evidence="4 15" id="KW-0479">Metal-binding</keyword>
<keyword evidence="5 15" id="KW-0227">DNA damage</keyword>
<sequence length="270" mass="31034">MPELPEVETTKRGIEPYLHNQSITKILVRQKSLRIPFNDNLKKHITHVKIKNIKRRAKYIVIDFANEYSMVIHLGMTGNLRASRQKKFLKHDHIIFYLESGNSLIFNDVRRFGLVQIYKTKGSFYLLDNNGPDPFEKKADVDYFYNRIKNSSASIKSILLNHKIISGIGNIYASEILFSTNISPLRMGRDISHTDCKKILQQSKIILNKAIKAGGTTLNDYFNAESKPGYFKIQLNVYGKEGEKCPSCESKISKITQSNRSTYFCKESQN</sequence>
<dbReference type="SUPFAM" id="SSF81624">
    <property type="entry name" value="N-terminal domain of MutM-like DNA repair proteins"/>
    <property type="match status" value="1"/>
</dbReference>
<evidence type="ECO:0000256" key="4">
    <source>
        <dbReference type="ARBA" id="ARBA00022723"/>
    </source>
</evidence>
<comment type="caution">
    <text evidence="18">The sequence shown here is derived from an EMBL/GenBank/DDBJ whole genome shotgun (WGS) entry which is preliminary data.</text>
</comment>
<keyword evidence="9 15" id="KW-0238">DNA-binding</keyword>
<gene>
    <name evidence="15 18" type="primary">mutM</name>
    <name evidence="15" type="synonym">fpg</name>
    <name evidence="18" type="ORF">EVA99_03525</name>
</gene>
<dbReference type="GO" id="GO:0034039">
    <property type="term" value="F:8-oxo-7,8-dihydroguanine DNA N-glycosylase activity"/>
    <property type="evidence" value="ECO:0007669"/>
    <property type="project" value="TreeGrafter"/>
</dbReference>
<dbReference type="InterPro" id="IPR010979">
    <property type="entry name" value="Ribosomal_uS13-like_H2TH"/>
</dbReference>
<dbReference type="InterPro" id="IPR010663">
    <property type="entry name" value="Znf_FPG/IleRS"/>
</dbReference>
<dbReference type="SUPFAM" id="SSF46946">
    <property type="entry name" value="S13-like H2TH domain"/>
    <property type="match status" value="1"/>
</dbReference>
<evidence type="ECO:0000259" key="17">
    <source>
        <dbReference type="PROSITE" id="PS51068"/>
    </source>
</evidence>
<dbReference type="PROSITE" id="PS51066">
    <property type="entry name" value="ZF_FPG_2"/>
    <property type="match status" value="1"/>
</dbReference>
<comment type="catalytic activity">
    <reaction evidence="1 15">
        <text>Hydrolysis of DNA containing ring-opened 7-methylguanine residues, releasing 2,6-diamino-4-hydroxy-5-(N-methyl)formamidopyrimidine.</text>
        <dbReference type="EC" id="3.2.2.23"/>
    </reaction>
</comment>
<dbReference type="CDD" id="cd08966">
    <property type="entry name" value="EcFpg-like_N"/>
    <property type="match status" value="1"/>
</dbReference>
<evidence type="ECO:0000256" key="12">
    <source>
        <dbReference type="ARBA" id="ARBA00023268"/>
    </source>
</evidence>
<dbReference type="InterPro" id="IPR000214">
    <property type="entry name" value="Znf_DNA_glyclase/AP_lyase"/>
</dbReference>
<evidence type="ECO:0000256" key="14">
    <source>
        <dbReference type="ARBA" id="ARBA00044632"/>
    </source>
</evidence>
<comment type="function">
    <text evidence="15">Involved in base excision repair of DNA damaged by oxidation or by mutagenic agents. Acts as DNA glycosylase that recognizes and removes damaged bases. Has a preference for oxidized purines, such as 7,8-dihydro-8-oxoguanine (8-oxoG). Has AP (apurinic/apyrimidinic) lyase activity and introduces nicks in the DNA strand. Cleaves the DNA backbone by beta-delta elimination to generate a single-strand break at the site of the removed base with both 3'- and 5'-phosphates.</text>
</comment>
<feature type="binding site" evidence="15">
    <location>
        <position position="91"/>
    </location>
    <ligand>
        <name>DNA</name>
        <dbReference type="ChEBI" id="CHEBI:16991"/>
    </ligand>
</feature>
<accession>A0A520MQZ2</accession>
<dbReference type="GO" id="GO:0003684">
    <property type="term" value="F:damaged DNA binding"/>
    <property type="evidence" value="ECO:0007669"/>
    <property type="project" value="InterPro"/>
</dbReference>
<dbReference type="InterPro" id="IPR012319">
    <property type="entry name" value="FPG_cat"/>
</dbReference>
<keyword evidence="12 15" id="KW-0511">Multifunctional enzyme</keyword>
<dbReference type="InterPro" id="IPR035937">
    <property type="entry name" value="FPG_N"/>
</dbReference>
<dbReference type="Gene3D" id="1.10.8.50">
    <property type="match status" value="1"/>
</dbReference>
<dbReference type="InterPro" id="IPR020629">
    <property type="entry name" value="FPG_Glyclase"/>
</dbReference>
<comment type="caution">
    <text evidence="15">Lacks conserved residue(s) required for the propagation of feature annotation.</text>
</comment>
<feature type="active site" description="Proton donor" evidence="15">
    <location>
        <position position="3"/>
    </location>
</feature>
<evidence type="ECO:0000256" key="10">
    <source>
        <dbReference type="ARBA" id="ARBA00023204"/>
    </source>
</evidence>
<dbReference type="PANTHER" id="PTHR22993:SF9">
    <property type="entry name" value="FORMAMIDOPYRIMIDINE-DNA GLYCOSYLASE"/>
    <property type="match status" value="1"/>
</dbReference>
<evidence type="ECO:0000259" key="16">
    <source>
        <dbReference type="PROSITE" id="PS51066"/>
    </source>
</evidence>
<dbReference type="Pfam" id="PF06831">
    <property type="entry name" value="H2TH"/>
    <property type="match status" value="1"/>
</dbReference>
<evidence type="ECO:0000256" key="13">
    <source>
        <dbReference type="ARBA" id="ARBA00023295"/>
    </source>
</evidence>
<evidence type="ECO:0000256" key="9">
    <source>
        <dbReference type="ARBA" id="ARBA00023125"/>
    </source>
</evidence>
<dbReference type="SUPFAM" id="SSF57716">
    <property type="entry name" value="Glucocorticoid receptor-like (DNA-binding domain)"/>
    <property type="match status" value="1"/>
</dbReference>
<comment type="catalytic activity">
    <reaction evidence="14 15">
        <text>2'-deoxyribonucleotide-(2'-deoxyribose 5'-phosphate)-2'-deoxyribonucleotide-DNA = a 3'-end 2'-deoxyribonucleotide-(2,3-dehydro-2,3-deoxyribose 5'-phosphate)-DNA + a 5'-end 5'-phospho-2'-deoxyribonucleoside-DNA + H(+)</text>
        <dbReference type="Rhea" id="RHEA:66592"/>
        <dbReference type="Rhea" id="RHEA-COMP:13180"/>
        <dbReference type="Rhea" id="RHEA-COMP:16897"/>
        <dbReference type="Rhea" id="RHEA-COMP:17067"/>
        <dbReference type="ChEBI" id="CHEBI:15378"/>
        <dbReference type="ChEBI" id="CHEBI:136412"/>
        <dbReference type="ChEBI" id="CHEBI:157695"/>
        <dbReference type="ChEBI" id="CHEBI:167181"/>
        <dbReference type="EC" id="4.2.99.18"/>
    </reaction>
</comment>
<evidence type="ECO:0000256" key="3">
    <source>
        <dbReference type="ARBA" id="ARBA00011245"/>
    </source>
</evidence>
<protein>
    <recommendedName>
        <fullName evidence="15">Formamidopyrimidine-DNA glycosylase</fullName>
        <shortName evidence="15">Fapy-DNA glycosylase</shortName>
        <ecNumber evidence="15">3.2.2.23</ecNumber>
    </recommendedName>
    <alternativeName>
        <fullName evidence="15">DNA-(apurinic or apyrimidinic site) lyase MutM</fullName>
        <shortName evidence="15">AP lyase MutM</shortName>
        <ecNumber evidence="15">4.2.99.18</ecNumber>
    </alternativeName>
</protein>
<dbReference type="Proteomes" id="UP000320146">
    <property type="component" value="Unassembled WGS sequence"/>
</dbReference>
<evidence type="ECO:0000256" key="2">
    <source>
        <dbReference type="ARBA" id="ARBA00009409"/>
    </source>
</evidence>
<reference evidence="18 19" key="1">
    <citation type="submission" date="2019-02" db="EMBL/GenBank/DDBJ databases">
        <title>Prokaryotic population dynamics and viral predation in marine succession experiment using metagenomics: the confinement effect.</title>
        <authorList>
            <person name="Haro-Moreno J.M."/>
            <person name="Rodriguez-Valera F."/>
            <person name="Lopez-Perez M."/>
        </authorList>
    </citation>
    <scope>NUCLEOTIDE SEQUENCE [LARGE SCALE GENOMIC DNA]</scope>
    <source>
        <strain evidence="18">MED-G166</strain>
    </source>
</reference>
<dbReference type="Pfam" id="PF06827">
    <property type="entry name" value="zf-FPG_IleRS"/>
    <property type="match status" value="1"/>
</dbReference>
<keyword evidence="13 15" id="KW-0326">Glycosidase</keyword>
<name>A0A520MQZ2_9GAMM</name>
<dbReference type="EC" id="3.2.2.23" evidence="15"/>
<dbReference type="SMART" id="SM01232">
    <property type="entry name" value="H2TH"/>
    <property type="match status" value="1"/>
</dbReference>
<dbReference type="Pfam" id="PF01149">
    <property type="entry name" value="Fapy_DNA_glyco"/>
    <property type="match status" value="1"/>
</dbReference>
<evidence type="ECO:0000256" key="8">
    <source>
        <dbReference type="ARBA" id="ARBA00022833"/>
    </source>
</evidence>
<keyword evidence="7 15" id="KW-0378">Hydrolase</keyword>
<comment type="similarity">
    <text evidence="2 15">Belongs to the FPG family.</text>
</comment>
<dbReference type="EC" id="4.2.99.18" evidence="15"/>
<evidence type="ECO:0000256" key="6">
    <source>
        <dbReference type="ARBA" id="ARBA00022771"/>
    </source>
</evidence>
<dbReference type="PANTHER" id="PTHR22993">
    <property type="entry name" value="FORMAMIDOPYRIMIDINE-DNA GLYCOSYLASE"/>
    <property type="match status" value="1"/>
</dbReference>
<evidence type="ECO:0000313" key="18">
    <source>
        <dbReference type="EMBL" id="RZO23610.1"/>
    </source>
</evidence>
<evidence type="ECO:0000256" key="7">
    <source>
        <dbReference type="ARBA" id="ARBA00022801"/>
    </source>
</evidence>
<dbReference type="NCBIfam" id="TIGR00577">
    <property type="entry name" value="fpg"/>
    <property type="match status" value="1"/>
</dbReference>
<dbReference type="EMBL" id="SHBL01000031">
    <property type="protein sequence ID" value="RZO23610.1"/>
    <property type="molecule type" value="Genomic_DNA"/>
</dbReference>
<dbReference type="NCBIfam" id="NF002211">
    <property type="entry name" value="PRK01103.1"/>
    <property type="match status" value="1"/>
</dbReference>
<dbReference type="GO" id="GO:0008270">
    <property type="term" value="F:zinc ion binding"/>
    <property type="evidence" value="ECO:0007669"/>
    <property type="project" value="UniProtKB-UniRule"/>
</dbReference>
<dbReference type="GO" id="GO:0140078">
    <property type="term" value="F:class I DNA-(apurinic or apyrimidinic site) endonuclease activity"/>
    <property type="evidence" value="ECO:0007669"/>
    <property type="project" value="UniProtKB-EC"/>
</dbReference>
<feature type="domain" description="FPG-type" evidence="16">
    <location>
        <begin position="236"/>
        <end position="270"/>
    </location>
</feature>
<dbReference type="AlphaFoldDB" id="A0A520MQZ2"/>
<dbReference type="InterPro" id="IPR015886">
    <property type="entry name" value="H2TH_FPG"/>
</dbReference>
<comment type="cofactor">
    <cofactor evidence="15">
        <name>Zn(2+)</name>
        <dbReference type="ChEBI" id="CHEBI:29105"/>
    </cofactor>
    <text evidence="15">Binds 1 zinc ion per subunit.</text>
</comment>
<evidence type="ECO:0000256" key="5">
    <source>
        <dbReference type="ARBA" id="ARBA00022763"/>
    </source>
</evidence>
<feature type="active site" description="Proton donor; for delta-elimination activity" evidence="15">
    <location>
        <position position="260"/>
    </location>
</feature>
<dbReference type="GO" id="GO:0006284">
    <property type="term" value="P:base-excision repair"/>
    <property type="evidence" value="ECO:0007669"/>
    <property type="project" value="InterPro"/>
</dbReference>
<dbReference type="FunFam" id="1.10.8.50:FF:000003">
    <property type="entry name" value="Formamidopyrimidine-DNA glycosylase"/>
    <property type="match status" value="1"/>
</dbReference>
<proteinExistence type="inferred from homology"/>
<evidence type="ECO:0000313" key="19">
    <source>
        <dbReference type="Proteomes" id="UP000320146"/>
    </source>
</evidence>
<feature type="binding site" evidence="15">
    <location>
        <position position="110"/>
    </location>
    <ligand>
        <name>DNA</name>
        <dbReference type="ChEBI" id="CHEBI:16991"/>
    </ligand>
</feature>
<keyword evidence="11 15" id="KW-0456">Lyase</keyword>
<feature type="active site" description="Proton donor; for beta-elimination activity" evidence="15">
    <location>
        <position position="58"/>
    </location>
</feature>
<keyword evidence="6 15" id="KW-0863">Zinc-finger</keyword>
<organism evidence="18 19">
    <name type="scientific">SAR86 cluster bacterium</name>
    <dbReference type="NCBI Taxonomy" id="2030880"/>
    <lineage>
        <taxon>Bacteria</taxon>
        <taxon>Pseudomonadati</taxon>
        <taxon>Pseudomonadota</taxon>
        <taxon>Gammaproteobacteria</taxon>
        <taxon>SAR86 cluster</taxon>
    </lineage>
</organism>
<dbReference type="PROSITE" id="PS51068">
    <property type="entry name" value="FPG_CAT"/>
    <property type="match status" value="1"/>
</dbReference>
<feature type="domain" description="Formamidopyrimidine-DNA glycosylase catalytic" evidence="17">
    <location>
        <begin position="2"/>
        <end position="113"/>
    </location>
</feature>